<evidence type="ECO:0000313" key="3">
    <source>
        <dbReference type="EMBL" id="GAA2125870.1"/>
    </source>
</evidence>
<protein>
    <submittedName>
        <fullName evidence="3">ParB N-terminal domain-containing protein</fullName>
    </submittedName>
</protein>
<organism evidence="3 4">
    <name type="scientific">Streptomyces synnematoformans</name>
    <dbReference type="NCBI Taxonomy" id="415721"/>
    <lineage>
        <taxon>Bacteria</taxon>
        <taxon>Bacillati</taxon>
        <taxon>Actinomycetota</taxon>
        <taxon>Actinomycetes</taxon>
        <taxon>Kitasatosporales</taxon>
        <taxon>Streptomycetaceae</taxon>
        <taxon>Streptomyces</taxon>
    </lineage>
</organism>
<keyword evidence="4" id="KW-1185">Reference proteome</keyword>
<proteinExistence type="predicted"/>
<dbReference type="SMART" id="SM00470">
    <property type="entry name" value="ParB"/>
    <property type="match status" value="1"/>
</dbReference>
<dbReference type="SUPFAM" id="SSF110849">
    <property type="entry name" value="ParB/Sulfiredoxin"/>
    <property type="match status" value="1"/>
</dbReference>
<evidence type="ECO:0000256" key="1">
    <source>
        <dbReference type="SAM" id="MobiDB-lite"/>
    </source>
</evidence>
<dbReference type="Proteomes" id="UP001500443">
    <property type="component" value="Unassembled WGS sequence"/>
</dbReference>
<dbReference type="EMBL" id="BAAAPF010000092">
    <property type="protein sequence ID" value="GAA2125870.1"/>
    <property type="molecule type" value="Genomic_DNA"/>
</dbReference>
<reference evidence="4" key="1">
    <citation type="journal article" date="2019" name="Int. J. Syst. Evol. Microbiol.">
        <title>The Global Catalogue of Microorganisms (GCM) 10K type strain sequencing project: providing services to taxonomists for standard genome sequencing and annotation.</title>
        <authorList>
            <consortium name="The Broad Institute Genomics Platform"/>
            <consortium name="The Broad Institute Genome Sequencing Center for Infectious Disease"/>
            <person name="Wu L."/>
            <person name="Ma J."/>
        </authorList>
    </citation>
    <scope>NUCLEOTIDE SEQUENCE [LARGE SCALE GENOMIC DNA]</scope>
    <source>
        <strain evidence="4">JCM 15481</strain>
    </source>
</reference>
<feature type="region of interest" description="Disordered" evidence="1">
    <location>
        <begin position="1"/>
        <end position="32"/>
    </location>
</feature>
<comment type="caution">
    <text evidence="3">The sequence shown here is derived from an EMBL/GenBank/DDBJ whole genome shotgun (WGS) entry which is preliminary data.</text>
</comment>
<feature type="compositionally biased region" description="Basic and acidic residues" evidence="1">
    <location>
        <begin position="14"/>
        <end position="30"/>
    </location>
</feature>
<accession>A0ABP5K1L8</accession>
<evidence type="ECO:0000313" key="4">
    <source>
        <dbReference type="Proteomes" id="UP001500443"/>
    </source>
</evidence>
<feature type="domain" description="ParB-like N-terminal" evidence="2">
    <location>
        <begin position="36"/>
        <end position="120"/>
    </location>
</feature>
<feature type="compositionally biased region" description="Basic residues" evidence="1">
    <location>
        <begin position="186"/>
        <end position="195"/>
    </location>
</feature>
<name>A0ABP5K1L8_9ACTN</name>
<gene>
    <name evidence="3" type="ORF">GCM10009802_31490</name>
</gene>
<evidence type="ECO:0000259" key="2">
    <source>
        <dbReference type="SMART" id="SM00470"/>
    </source>
</evidence>
<feature type="region of interest" description="Disordered" evidence="1">
    <location>
        <begin position="185"/>
        <end position="247"/>
    </location>
</feature>
<dbReference type="RefSeq" id="WP_344290631.1">
    <property type="nucleotide sequence ID" value="NZ_BAAAPF010000092.1"/>
</dbReference>
<dbReference type="InterPro" id="IPR036086">
    <property type="entry name" value="ParB/Sulfiredoxin_sf"/>
</dbReference>
<sequence>MIDTTGGATVRAVLPRERTDRPGGRDRSSELPDATVRIPIAMLRDADSPRLAGIDEDHVRTMAATGAELPPIVVHRATMKVIDGMHRLRVAQLKNQHSVEIHYFDGTEWEAFLLAVELNMRNGLPLTLSDRKQSAMRILQGFPEWSDRAIGVRTGLSGKTVGALRRRYAEHIAQAPVRVGRDGRVRRLTPGRGRPRAAGALPGELARPANEASRPVGVTAPARRAPSAWDQPPPAGGERPYARQPGRCPLGPAVDPVKELESLKRDPALKYSNDGREMIRWLEARIIRKTDPGLVLRAPAHQAKKIADMARACAAQWTTIAMRMDLLSNERS</sequence>
<dbReference type="InterPro" id="IPR003115">
    <property type="entry name" value="ParB_N"/>
</dbReference>